<feature type="compositionally biased region" description="Basic and acidic residues" evidence="1">
    <location>
        <begin position="45"/>
        <end position="56"/>
    </location>
</feature>
<dbReference type="EMBL" id="JACDUR010000013">
    <property type="protein sequence ID" value="MBA2897724.1"/>
    <property type="molecule type" value="Genomic_DNA"/>
</dbReference>
<comment type="caution">
    <text evidence="2">The sequence shown here is derived from an EMBL/GenBank/DDBJ whole genome shotgun (WGS) entry which is preliminary data.</text>
</comment>
<evidence type="ECO:0000313" key="2">
    <source>
        <dbReference type="EMBL" id="MBA2897724.1"/>
    </source>
</evidence>
<evidence type="ECO:0000313" key="3">
    <source>
        <dbReference type="Proteomes" id="UP000530928"/>
    </source>
</evidence>
<name>A0A7W0CUS1_9ACTN</name>
<reference evidence="2 3" key="1">
    <citation type="submission" date="2020-07" db="EMBL/GenBank/DDBJ databases">
        <title>Genomic Encyclopedia of Type Strains, Phase IV (KMG-IV): sequencing the most valuable type-strain genomes for metagenomic binning, comparative biology and taxonomic classification.</title>
        <authorList>
            <person name="Goeker M."/>
        </authorList>
    </citation>
    <scope>NUCLEOTIDE SEQUENCE [LARGE SCALE GENOMIC DNA]</scope>
    <source>
        <strain evidence="2 3">DSM 45533</strain>
    </source>
</reference>
<dbReference type="GO" id="GO:0008168">
    <property type="term" value="F:methyltransferase activity"/>
    <property type="evidence" value="ECO:0007669"/>
    <property type="project" value="UniProtKB-KW"/>
</dbReference>
<protein>
    <submittedName>
        <fullName evidence="2">N12 class adenine-specific DNA methylase</fullName>
    </submittedName>
</protein>
<keyword evidence="2" id="KW-0808">Transferase</keyword>
<keyword evidence="2" id="KW-0489">Methyltransferase</keyword>
<accession>A0A7W0CUS1</accession>
<dbReference type="AlphaFoldDB" id="A0A7W0CUS1"/>
<sequence length="195" mass="21439">MLEEEAAFVEDTDRMSVLRADLNRLYDAYHARYGPLNRFTSRPSGRTDPETGEPKMSRIRPPQGGFRLDPYTPVVYALEQFDSAQQIATKATIFHQRVVAPRTPPTSAASPADALAICLDQHAEVVLPEIARLLGCPDDQAREQLGTLVYDDPASGRLVAAAEYLSGQVREKLERAEAASADDPAFEINVQALRG</sequence>
<feature type="region of interest" description="Disordered" evidence="1">
    <location>
        <begin position="37"/>
        <end position="65"/>
    </location>
</feature>
<dbReference type="GO" id="GO:0032259">
    <property type="term" value="P:methylation"/>
    <property type="evidence" value="ECO:0007669"/>
    <property type="project" value="UniProtKB-KW"/>
</dbReference>
<keyword evidence="3" id="KW-1185">Reference proteome</keyword>
<evidence type="ECO:0000256" key="1">
    <source>
        <dbReference type="SAM" id="MobiDB-lite"/>
    </source>
</evidence>
<dbReference type="Proteomes" id="UP000530928">
    <property type="component" value="Unassembled WGS sequence"/>
</dbReference>
<gene>
    <name evidence="2" type="ORF">HNR30_009130</name>
</gene>
<proteinExistence type="predicted"/>
<dbReference type="RefSeq" id="WP_181616412.1">
    <property type="nucleotide sequence ID" value="NZ_BAABAM010000015.1"/>
</dbReference>
<organism evidence="2 3">
    <name type="scientific">Nonomuraea soli</name>
    <dbReference type="NCBI Taxonomy" id="1032476"/>
    <lineage>
        <taxon>Bacteria</taxon>
        <taxon>Bacillati</taxon>
        <taxon>Actinomycetota</taxon>
        <taxon>Actinomycetes</taxon>
        <taxon>Streptosporangiales</taxon>
        <taxon>Streptosporangiaceae</taxon>
        <taxon>Nonomuraea</taxon>
    </lineage>
</organism>